<gene>
    <name evidence="2" type="ORF">BE08_21185</name>
</gene>
<dbReference type="EMBL" id="JELY01000424">
    <property type="protein sequence ID" value="KYF59440.1"/>
    <property type="molecule type" value="Genomic_DNA"/>
</dbReference>
<sequence>MGVKEAQVPMRRQITITLLVLGTVFGYAAGFSSLRCRAEARRDAFQRHVAALCVDAAREAERSERPAHRTAAAARHGAPETDTGAGR</sequence>
<accession>A0A150PUT0</accession>
<name>A0A150PUT0_SORCE</name>
<comment type="caution">
    <text evidence="2">The sequence shown here is derived from an EMBL/GenBank/DDBJ whole genome shotgun (WGS) entry which is preliminary data.</text>
</comment>
<evidence type="ECO:0000313" key="3">
    <source>
        <dbReference type="Proteomes" id="UP000075420"/>
    </source>
</evidence>
<evidence type="ECO:0000313" key="2">
    <source>
        <dbReference type="EMBL" id="KYF59440.1"/>
    </source>
</evidence>
<dbReference type="AlphaFoldDB" id="A0A150PUT0"/>
<proteinExistence type="predicted"/>
<organism evidence="2 3">
    <name type="scientific">Sorangium cellulosum</name>
    <name type="common">Polyangium cellulosum</name>
    <dbReference type="NCBI Taxonomy" id="56"/>
    <lineage>
        <taxon>Bacteria</taxon>
        <taxon>Pseudomonadati</taxon>
        <taxon>Myxococcota</taxon>
        <taxon>Polyangia</taxon>
        <taxon>Polyangiales</taxon>
        <taxon>Polyangiaceae</taxon>
        <taxon>Sorangium</taxon>
    </lineage>
</organism>
<evidence type="ECO:0000256" key="1">
    <source>
        <dbReference type="SAM" id="MobiDB-lite"/>
    </source>
</evidence>
<reference evidence="2 3" key="1">
    <citation type="submission" date="2014-02" db="EMBL/GenBank/DDBJ databases">
        <title>The small core and large imbalanced accessory genome model reveals a collaborative survival strategy of Sorangium cellulosum strains in nature.</title>
        <authorList>
            <person name="Han K."/>
            <person name="Peng R."/>
            <person name="Blom J."/>
            <person name="Li Y.-Z."/>
        </authorList>
    </citation>
    <scope>NUCLEOTIDE SEQUENCE [LARGE SCALE GENOMIC DNA]</scope>
    <source>
        <strain evidence="2 3">So0157-25</strain>
    </source>
</reference>
<dbReference type="Proteomes" id="UP000075420">
    <property type="component" value="Unassembled WGS sequence"/>
</dbReference>
<feature type="region of interest" description="Disordered" evidence="1">
    <location>
        <begin position="60"/>
        <end position="87"/>
    </location>
</feature>
<protein>
    <submittedName>
        <fullName evidence="2">Uncharacterized protein</fullName>
    </submittedName>
</protein>